<dbReference type="Proteomes" id="UP000789901">
    <property type="component" value="Unassembled WGS sequence"/>
</dbReference>
<sequence length="175" mass="20314">MATEIIFFNDQGEPAPLKFSEEITTNPFRRAMNSYLSDLQYMGTLAERLDSIYEKVLSGEGDQVDLLQQYYYLGARLVEIEGSLEETTQSEVAQDELQNRIEGRKGKESWRIALRAYQLYHVRGFSNLLENKYITANVLYRMNKEDFQELIDEARRISAEEVLRSSEETFTGAQK</sequence>
<reference evidence="1 2" key="1">
    <citation type="submission" date="2021-06" db="EMBL/GenBank/DDBJ databases">
        <authorList>
            <person name="Kallberg Y."/>
            <person name="Tangrot J."/>
            <person name="Rosling A."/>
        </authorList>
    </citation>
    <scope>NUCLEOTIDE SEQUENCE [LARGE SCALE GENOMIC DNA]</scope>
    <source>
        <strain evidence="1 2">120-4 pot B 10/14</strain>
    </source>
</reference>
<gene>
    <name evidence="1" type="ORF">GMARGA_LOCUS25515</name>
</gene>
<dbReference type="EMBL" id="CAJVQB010028349">
    <property type="protein sequence ID" value="CAG8812202.1"/>
    <property type="molecule type" value="Genomic_DNA"/>
</dbReference>
<evidence type="ECO:0000313" key="1">
    <source>
        <dbReference type="EMBL" id="CAG8812202.1"/>
    </source>
</evidence>
<protein>
    <submittedName>
        <fullName evidence="1">28963_t:CDS:1</fullName>
    </submittedName>
</protein>
<comment type="caution">
    <text evidence="1">The sequence shown here is derived from an EMBL/GenBank/DDBJ whole genome shotgun (WGS) entry which is preliminary data.</text>
</comment>
<name>A0ABN7W2G1_GIGMA</name>
<keyword evidence="2" id="KW-1185">Reference proteome</keyword>
<evidence type="ECO:0000313" key="2">
    <source>
        <dbReference type="Proteomes" id="UP000789901"/>
    </source>
</evidence>
<proteinExistence type="predicted"/>
<accession>A0ABN7W2G1</accession>
<organism evidence="1 2">
    <name type="scientific">Gigaspora margarita</name>
    <dbReference type="NCBI Taxonomy" id="4874"/>
    <lineage>
        <taxon>Eukaryota</taxon>
        <taxon>Fungi</taxon>
        <taxon>Fungi incertae sedis</taxon>
        <taxon>Mucoromycota</taxon>
        <taxon>Glomeromycotina</taxon>
        <taxon>Glomeromycetes</taxon>
        <taxon>Diversisporales</taxon>
        <taxon>Gigasporaceae</taxon>
        <taxon>Gigaspora</taxon>
    </lineage>
</organism>